<proteinExistence type="predicted"/>
<organism evidence="2 3">
    <name type="scientific">Ephemerocybe angulata</name>
    <dbReference type="NCBI Taxonomy" id="980116"/>
    <lineage>
        <taxon>Eukaryota</taxon>
        <taxon>Fungi</taxon>
        <taxon>Dikarya</taxon>
        <taxon>Basidiomycota</taxon>
        <taxon>Agaricomycotina</taxon>
        <taxon>Agaricomycetes</taxon>
        <taxon>Agaricomycetidae</taxon>
        <taxon>Agaricales</taxon>
        <taxon>Agaricineae</taxon>
        <taxon>Psathyrellaceae</taxon>
        <taxon>Ephemerocybe</taxon>
    </lineage>
</organism>
<sequence>MKFAFAPILGLLLCISTATAFVDYDGVDGRSSLSVRGEAVAVPFQPSLRAFLEEAVAAHRRAIEGTNGELEARDSVSIMVAVRYGAEAGVIRPKRDEGQFKRTAPLTEVVEYFTGRLGLDRKKGPFKLILDGKEVDLKKKLNQVEGPETESTTFCIYPAAVNWKKFCYT</sequence>
<evidence type="ECO:0000256" key="1">
    <source>
        <dbReference type="SAM" id="SignalP"/>
    </source>
</evidence>
<keyword evidence="1" id="KW-0732">Signal</keyword>
<reference evidence="2 3" key="1">
    <citation type="submission" date="2020-07" db="EMBL/GenBank/DDBJ databases">
        <title>Comparative genomics of pyrophilous fungi reveals a link between fire events and developmental genes.</title>
        <authorList>
            <consortium name="DOE Joint Genome Institute"/>
            <person name="Steindorff A.S."/>
            <person name="Carver A."/>
            <person name="Calhoun S."/>
            <person name="Stillman K."/>
            <person name="Liu H."/>
            <person name="Lipzen A."/>
            <person name="Pangilinan J."/>
            <person name="Labutti K."/>
            <person name="Bruns T.D."/>
            <person name="Grigoriev I.V."/>
        </authorList>
    </citation>
    <scope>NUCLEOTIDE SEQUENCE [LARGE SCALE GENOMIC DNA]</scope>
    <source>
        <strain evidence="2 3">CBS 144469</strain>
    </source>
</reference>
<evidence type="ECO:0000313" key="3">
    <source>
        <dbReference type="Proteomes" id="UP000521943"/>
    </source>
</evidence>
<dbReference type="AlphaFoldDB" id="A0A8H6LUA2"/>
<feature type="chain" id="PRO_5033986551" evidence="1">
    <location>
        <begin position="21"/>
        <end position="169"/>
    </location>
</feature>
<dbReference type="EMBL" id="JACGCI010000183">
    <property type="protein sequence ID" value="KAF6742459.1"/>
    <property type="molecule type" value="Genomic_DNA"/>
</dbReference>
<comment type="caution">
    <text evidence="2">The sequence shown here is derived from an EMBL/GenBank/DDBJ whole genome shotgun (WGS) entry which is preliminary data.</text>
</comment>
<gene>
    <name evidence="2" type="ORF">DFP72DRAFT_1054009</name>
</gene>
<keyword evidence="3" id="KW-1185">Reference proteome</keyword>
<evidence type="ECO:0000313" key="2">
    <source>
        <dbReference type="EMBL" id="KAF6742459.1"/>
    </source>
</evidence>
<dbReference type="Proteomes" id="UP000521943">
    <property type="component" value="Unassembled WGS sequence"/>
</dbReference>
<feature type="signal peptide" evidence="1">
    <location>
        <begin position="1"/>
        <end position="20"/>
    </location>
</feature>
<accession>A0A8H6LUA2</accession>
<name>A0A8H6LUA2_9AGAR</name>
<protein>
    <submittedName>
        <fullName evidence="2">Uncharacterized protein</fullName>
    </submittedName>
</protein>